<feature type="region of interest" description="Disordered" evidence="1">
    <location>
        <begin position="298"/>
        <end position="320"/>
    </location>
</feature>
<comment type="caution">
    <text evidence="2">The sequence shown here is derived from an EMBL/GenBank/DDBJ whole genome shotgun (WGS) entry which is preliminary data.</text>
</comment>
<reference evidence="2 3" key="1">
    <citation type="journal article" date="2015" name="PLoS Pathog.">
        <title>Leptomonas seymouri: Adaptations to the Dixenous Life Cycle Analyzed by Genome Sequencing, Transcriptome Profiling and Co-infection with Leishmania donovani.</title>
        <authorList>
            <person name="Kraeva N."/>
            <person name="Butenko A."/>
            <person name="Hlavacova J."/>
            <person name="Kostygov A."/>
            <person name="Myskova J."/>
            <person name="Grybchuk D."/>
            <person name="Lestinova T."/>
            <person name="Votypka J."/>
            <person name="Volf P."/>
            <person name="Opperdoes F."/>
            <person name="Flegontov P."/>
            <person name="Lukes J."/>
            <person name="Yurchenko V."/>
        </authorList>
    </citation>
    <scope>NUCLEOTIDE SEQUENCE [LARGE SCALE GENOMIC DNA]</scope>
    <source>
        <strain evidence="2 3">ATCC 30220</strain>
    </source>
</reference>
<feature type="compositionally biased region" description="Polar residues" evidence="1">
    <location>
        <begin position="439"/>
        <end position="454"/>
    </location>
</feature>
<feature type="compositionally biased region" description="Polar residues" evidence="1">
    <location>
        <begin position="126"/>
        <end position="139"/>
    </location>
</feature>
<feature type="region of interest" description="Disordered" evidence="1">
    <location>
        <begin position="426"/>
        <end position="469"/>
    </location>
</feature>
<dbReference type="VEuPathDB" id="TriTrypDB:Lsey_0212_0010"/>
<evidence type="ECO:0000313" key="3">
    <source>
        <dbReference type="Proteomes" id="UP000038009"/>
    </source>
</evidence>
<sequence length="676" mass="71776">MDALRNTLLEWLLTASPDSTIGANPDVWHRPKSSEVEGALGGHHAGDNRLASTWSACRHGDMGYPYHHNNTSFSRSAVFSSNHRSTHDLSNEEYDEQQHLRVALRSVVRGSTISSRTSADLRDSRNLTPSIQPDPSSCVMNKGDEGSEFESELGYCTPRMAVLPVSESNTEGWGVLTPLDVHRSEESDEQGASIISPLPPSKANAAAAAANGVTVDGTSPKSAAAHYIRSDGDLGDLPISPLKMPTASSHTRWPAAVDNSGDIRRSSLTTHAECEAPLPPPDASPKPFSLRSFESADPCVGETDDSSNHNSKCPDVPSRGQKLLRPSILVPPTKLQDGCGDDDCQFSRHLIPLRDVVAESIMEGDLSASDVPLRALHPDTGAFGVAIRVGNNSRRDVQTVEKESEAVAATQGLSVSTVIASVAENLSRSSPRSRKENSRGSNCKSVCTSATTVEQQRRPAVSTPANLSHLNTPDIPRRIVSPLHCPAPLMLDDHVVAHVLPHAAVVMVEDAPTTAVTAETATTTTAATSAARLPLLIPQLHCVANGAKRQSLLLRASKRFSAVQPQALSSSSPHMHTLNSLSGVSLGSMPHSFGAYPYQWMMASDPIGGAEISIRGTSPSSDWSHSTALMHDASPAAMSHPPSSCGTVSTLAFMRRSVSDSQLYATSKAASPQVSC</sequence>
<feature type="region of interest" description="Disordered" evidence="1">
    <location>
        <begin position="113"/>
        <end position="139"/>
    </location>
</feature>
<dbReference type="OMA" id="GAYPYQW"/>
<dbReference type="OrthoDB" id="10654188at2759"/>
<dbReference type="AlphaFoldDB" id="A0A0N1HUG3"/>
<keyword evidence="3" id="KW-1185">Reference proteome</keyword>
<evidence type="ECO:0000256" key="1">
    <source>
        <dbReference type="SAM" id="MobiDB-lite"/>
    </source>
</evidence>
<evidence type="ECO:0000313" key="2">
    <source>
        <dbReference type="EMBL" id="KPI85038.1"/>
    </source>
</evidence>
<dbReference type="EMBL" id="LJSK01000212">
    <property type="protein sequence ID" value="KPI85038.1"/>
    <property type="molecule type" value="Genomic_DNA"/>
</dbReference>
<dbReference type="Proteomes" id="UP000038009">
    <property type="component" value="Unassembled WGS sequence"/>
</dbReference>
<organism evidence="2 3">
    <name type="scientific">Leptomonas seymouri</name>
    <dbReference type="NCBI Taxonomy" id="5684"/>
    <lineage>
        <taxon>Eukaryota</taxon>
        <taxon>Discoba</taxon>
        <taxon>Euglenozoa</taxon>
        <taxon>Kinetoplastea</taxon>
        <taxon>Metakinetoplastina</taxon>
        <taxon>Trypanosomatida</taxon>
        <taxon>Trypanosomatidae</taxon>
        <taxon>Leishmaniinae</taxon>
        <taxon>Leptomonas</taxon>
    </lineage>
</organism>
<proteinExistence type="predicted"/>
<accession>A0A0N1HUG3</accession>
<protein>
    <submittedName>
        <fullName evidence="2">Uncharacterized protein</fullName>
    </submittedName>
</protein>
<gene>
    <name evidence="2" type="ORF">ABL78_5900</name>
</gene>
<name>A0A0N1HUG3_LEPSE</name>